<protein>
    <submittedName>
        <fullName evidence="1">Phosphatidylethanolamine-binding protein (PEBP) family uncharacterized protein</fullName>
    </submittedName>
</protein>
<comment type="caution">
    <text evidence="1">The sequence shown here is derived from an EMBL/GenBank/DDBJ whole genome shotgun (WGS) entry which is preliminary data.</text>
</comment>
<organism evidence="1 2">
    <name type="scientific">Saccharopolyspora gloriosae</name>
    <dbReference type="NCBI Taxonomy" id="455344"/>
    <lineage>
        <taxon>Bacteria</taxon>
        <taxon>Bacillati</taxon>
        <taxon>Actinomycetota</taxon>
        <taxon>Actinomycetes</taxon>
        <taxon>Pseudonocardiales</taxon>
        <taxon>Pseudonocardiaceae</taxon>
        <taxon>Saccharopolyspora</taxon>
    </lineage>
</organism>
<dbReference type="RefSeq" id="WP_184478678.1">
    <property type="nucleotide sequence ID" value="NZ_JACHIV010000001.1"/>
</dbReference>
<evidence type="ECO:0000313" key="1">
    <source>
        <dbReference type="EMBL" id="MBB5068918.1"/>
    </source>
</evidence>
<gene>
    <name evidence="1" type="ORF">BJ969_002006</name>
</gene>
<proteinExistence type="predicted"/>
<dbReference type="EMBL" id="JACHIV010000001">
    <property type="protein sequence ID" value="MBB5068918.1"/>
    <property type="molecule type" value="Genomic_DNA"/>
</dbReference>
<dbReference type="AlphaFoldDB" id="A0A840NFA0"/>
<reference evidence="1 2" key="1">
    <citation type="submission" date="2020-08" db="EMBL/GenBank/DDBJ databases">
        <title>Sequencing the genomes of 1000 actinobacteria strains.</title>
        <authorList>
            <person name="Klenk H.-P."/>
        </authorList>
    </citation>
    <scope>NUCLEOTIDE SEQUENCE [LARGE SCALE GENOMIC DNA]</scope>
    <source>
        <strain evidence="1 2">DSM 45582</strain>
    </source>
</reference>
<keyword evidence="2" id="KW-1185">Reference proteome</keyword>
<accession>A0A840NFA0</accession>
<sequence>MSSGPEYADDRADHDAGIGSPWVHLFSGDLAADLAAAAPPDGAPDLVTLGVVLTRLREL</sequence>
<name>A0A840NFA0_9PSEU</name>
<dbReference type="Proteomes" id="UP000580474">
    <property type="component" value="Unassembled WGS sequence"/>
</dbReference>
<evidence type="ECO:0000313" key="2">
    <source>
        <dbReference type="Proteomes" id="UP000580474"/>
    </source>
</evidence>